<dbReference type="InterPro" id="IPR049704">
    <property type="entry name" value="Aminotrans_3_PPA_site"/>
</dbReference>
<feature type="binding site" evidence="5">
    <location>
        <position position="138"/>
    </location>
    <ligand>
        <name>pyridoxal 5'-phosphate</name>
        <dbReference type="ChEBI" id="CHEBI:597326"/>
    </ligand>
</feature>
<dbReference type="Pfam" id="PF00202">
    <property type="entry name" value="Aminotran_3"/>
    <property type="match status" value="1"/>
</dbReference>
<evidence type="ECO:0000256" key="2">
    <source>
        <dbReference type="ARBA" id="ARBA00022605"/>
    </source>
</evidence>
<name>A0A8A7KK39_9FIRM</name>
<dbReference type="GO" id="GO:0003992">
    <property type="term" value="F:N2-acetyl-L-ornithine:2-oxoglutarate 5-aminotransferase activity"/>
    <property type="evidence" value="ECO:0007669"/>
    <property type="project" value="UniProtKB-UniRule"/>
</dbReference>
<keyword evidence="5" id="KW-0055">Arginine biosynthesis</keyword>
<dbReference type="NCBIfam" id="TIGR00707">
    <property type="entry name" value="argD"/>
    <property type="match status" value="1"/>
</dbReference>
<dbReference type="EMBL" id="CP046640">
    <property type="protein sequence ID" value="QTL99989.1"/>
    <property type="molecule type" value="Genomic_DNA"/>
</dbReference>
<feature type="binding site" evidence="5">
    <location>
        <position position="280"/>
    </location>
    <ligand>
        <name>N(2)-acetyl-L-ornithine</name>
        <dbReference type="ChEBI" id="CHEBI:57805"/>
    </ligand>
</feature>
<dbReference type="GO" id="GO:0006526">
    <property type="term" value="P:L-arginine biosynthetic process"/>
    <property type="evidence" value="ECO:0007669"/>
    <property type="project" value="UniProtKB-UniRule"/>
</dbReference>
<dbReference type="InterPro" id="IPR004636">
    <property type="entry name" value="AcOrn/SuccOrn_fam"/>
</dbReference>
<dbReference type="AlphaFoldDB" id="A0A8A7KK39"/>
<keyword evidence="2 5" id="KW-0028">Amino-acid biosynthesis</keyword>
<dbReference type="InterPro" id="IPR015424">
    <property type="entry name" value="PyrdxlP-dep_Trfase"/>
</dbReference>
<comment type="subunit">
    <text evidence="5">Homodimer.</text>
</comment>
<dbReference type="InterPro" id="IPR050103">
    <property type="entry name" value="Class-III_PLP-dep_AT"/>
</dbReference>
<dbReference type="GO" id="GO:0030170">
    <property type="term" value="F:pyridoxal phosphate binding"/>
    <property type="evidence" value="ECO:0007669"/>
    <property type="project" value="InterPro"/>
</dbReference>
<keyword evidence="5" id="KW-0963">Cytoplasm</keyword>
<dbReference type="InterPro" id="IPR005814">
    <property type="entry name" value="Aminotrans_3"/>
</dbReference>
<dbReference type="KEGG" id="ifn:GM661_10645"/>
<dbReference type="PIRSF" id="PIRSF000521">
    <property type="entry name" value="Transaminase_4ab_Lys_Orn"/>
    <property type="match status" value="1"/>
</dbReference>
<dbReference type="RefSeq" id="WP_230869786.1">
    <property type="nucleotide sequence ID" value="NZ_CP046640.1"/>
</dbReference>
<feature type="binding site" evidence="5">
    <location>
        <begin position="223"/>
        <end position="226"/>
    </location>
    <ligand>
        <name>pyridoxal 5'-phosphate</name>
        <dbReference type="ChEBI" id="CHEBI:597326"/>
    </ligand>
</feature>
<dbReference type="GO" id="GO:0005737">
    <property type="term" value="C:cytoplasm"/>
    <property type="evidence" value="ECO:0007669"/>
    <property type="project" value="UniProtKB-SubCell"/>
</dbReference>
<dbReference type="InterPro" id="IPR015421">
    <property type="entry name" value="PyrdxlP-dep_Trfase_major"/>
</dbReference>
<gene>
    <name evidence="5" type="primary">argD</name>
    <name evidence="6" type="ORF">GM661_10645</name>
</gene>
<feature type="modified residue" description="N6-(pyridoxal phosphate)lysine" evidence="5">
    <location>
        <position position="252"/>
    </location>
</feature>
<dbReference type="FunFam" id="3.40.640.10:FF:000004">
    <property type="entry name" value="Acetylornithine aminotransferase"/>
    <property type="match status" value="1"/>
</dbReference>
<dbReference type="Gene3D" id="3.90.1150.10">
    <property type="entry name" value="Aspartate Aminotransferase, domain 1"/>
    <property type="match status" value="1"/>
</dbReference>
<evidence type="ECO:0000256" key="1">
    <source>
        <dbReference type="ARBA" id="ARBA00022576"/>
    </source>
</evidence>
<organism evidence="6 7">
    <name type="scientific">Iocasia fonsfrigidae</name>
    <dbReference type="NCBI Taxonomy" id="2682810"/>
    <lineage>
        <taxon>Bacteria</taxon>
        <taxon>Bacillati</taxon>
        <taxon>Bacillota</taxon>
        <taxon>Clostridia</taxon>
        <taxon>Halanaerobiales</taxon>
        <taxon>Halanaerobiaceae</taxon>
        <taxon>Iocasia</taxon>
    </lineage>
</organism>
<feature type="binding site" evidence="5">
    <location>
        <position position="281"/>
    </location>
    <ligand>
        <name>pyridoxal 5'-phosphate</name>
        <dbReference type="ChEBI" id="CHEBI:597326"/>
    </ligand>
</feature>
<keyword evidence="3 5" id="KW-0808">Transferase</keyword>
<dbReference type="UniPathway" id="UPA00068">
    <property type="reaction ID" value="UER00109"/>
</dbReference>
<comment type="pathway">
    <text evidence="5">Amino-acid biosynthesis; L-arginine biosynthesis; N(2)-acetyl-L-ornithine from L-glutamate: step 4/4.</text>
</comment>
<dbReference type="PROSITE" id="PS00600">
    <property type="entry name" value="AA_TRANSFER_CLASS_3"/>
    <property type="match status" value="1"/>
</dbReference>
<accession>A0A8A7KK39</accession>
<feature type="binding site" evidence="5">
    <location>
        <position position="141"/>
    </location>
    <ligand>
        <name>N(2)-acetyl-L-ornithine</name>
        <dbReference type="ChEBI" id="CHEBI:57805"/>
    </ligand>
</feature>
<evidence type="ECO:0000313" key="7">
    <source>
        <dbReference type="Proteomes" id="UP000665020"/>
    </source>
</evidence>
<reference evidence="6" key="1">
    <citation type="submission" date="2019-12" db="EMBL/GenBank/DDBJ databases">
        <authorList>
            <person name="zhang j."/>
            <person name="sun C.M."/>
        </authorList>
    </citation>
    <scope>NUCLEOTIDE SEQUENCE</scope>
    <source>
        <strain evidence="6">NS-1</strain>
    </source>
</reference>
<comment type="caution">
    <text evidence="5">Lacks conserved residue(s) required for the propagation of feature annotation.</text>
</comment>
<dbReference type="PANTHER" id="PTHR11986">
    <property type="entry name" value="AMINOTRANSFERASE CLASS III"/>
    <property type="match status" value="1"/>
</dbReference>
<comment type="subcellular location">
    <subcellularLocation>
        <location evidence="5">Cytoplasm</location>
    </subcellularLocation>
</comment>
<dbReference type="SUPFAM" id="SSF53383">
    <property type="entry name" value="PLP-dependent transferases"/>
    <property type="match status" value="1"/>
</dbReference>
<evidence type="ECO:0000313" key="6">
    <source>
        <dbReference type="EMBL" id="QTL99989.1"/>
    </source>
</evidence>
<protein>
    <recommendedName>
        <fullName evidence="5">Acetylornithine aminotransferase</fullName>
        <shortName evidence="5">ACOAT</shortName>
        <ecNumber evidence="5">2.6.1.11</ecNumber>
    </recommendedName>
</protein>
<comment type="similarity">
    <text evidence="5">Belongs to the class-III pyridoxal-phosphate-dependent aminotransferase family. ArgD subfamily.</text>
</comment>
<comment type="cofactor">
    <cofactor evidence="5">
        <name>pyridoxal 5'-phosphate</name>
        <dbReference type="ChEBI" id="CHEBI:597326"/>
    </cofactor>
    <text evidence="5">Binds 1 pyridoxal phosphate per subunit.</text>
</comment>
<dbReference type="GO" id="GO:0042802">
    <property type="term" value="F:identical protein binding"/>
    <property type="evidence" value="ECO:0007669"/>
    <property type="project" value="TreeGrafter"/>
</dbReference>
<comment type="miscellaneous">
    <text evidence="5">May also have succinyldiaminopimelate aminotransferase activity, thus carrying out the corresponding step in lysine biosynthesis.</text>
</comment>
<sequence length="396" mass="43325">MLKDEIIKCDENYFMTVYSGRYPLVIDHGSGIRVYGQDGQEYLDFLAGIGVNALGYGHPVLVKALQEQVAKLIHCSNLYYIEPQAYLEKLLIKNSCCDRVFFANSGSEANEGALKLARKYFKTRGEKKFEVITAERSFHGRTLVTTAATGQEKYHKPYQPLPEGFTVVPFNDLTAMEEAVGPETAAVMIEPVQGEGGVYPAEQEYLQGLRELCNQKDILLIFDEVQCGVGRTGSLFAYEEYGVEADIMTLAKALGGGVPIGALLAKEKVASAFEPGDHGTTFGGNPLASRAAVTTLEVILEDGFLEGVKEKSSYFIKQLEGLIAETCNVKGIRGLGLMLALELSSSISAKDLTMELFNRGFLVNAVQEHTLRFLPPLIVEKADIDLLVGELADLLK</sequence>
<evidence type="ECO:0000256" key="4">
    <source>
        <dbReference type="ARBA" id="ARBA00022898"/>
    </source>
</evidence>
<keyword evidence="4 5" id="KW-0663">Pyridoxal phosphate</keyword>
<comment type="catalytic activity">
    <reaction evidence="5">
        <text>N(2)-acetyl-L-ornithine + 2-oxoglutarate = N-acetyl-L-glutamate 5-semialdehyde + L-glutamate</text>
        <dbReference type="Rhea" id="RHEA:18049"/>
        <dbReference type="ChEBI" id="CHEBI:16810"/>
        <dbReference type="ChEBI" id="CHEBI:29123"/>
        <dbReference type="ChEBI" id="CHEBI:29985"/>
        <dbReference type="ChEBI" id="CHEBI:57805"/>
        <dbReference type="EC" id="2.6.1.11"/>
    </reaction>
</comment>
<dbReference type="EC" id="2.6.1.11" evidence="5"/>
<keyword evidence="1 5" id="KW-0032">Aminotransferase</keyword>
<dbReference type="HAMAP" id="MF_01107">
    <property type="entry name" value="ArgD_aminotrans_3"/>
    <property type="match status" value="1"/>
</dbReference>
<proteinExistence type="inferred from homology"/>
<evidence type="ECO:0000256" key="5">
    <source>
        <dbReference type="HAMAP-Rule" id="MF_01107"/>
    </source>
</evidence>
<dbReference type="CDD" id="cd00610">
    <property type="entry name" value="OAT_like"/>
    <property type="match status" value="1"/>
</dbReference>
<dbReference type="NCBIfam" id="NF002325">
    <property type="entry name" value="PRK01278.1"/>
    <property type="match status" value="1"/>
</dbReference>
<dbReference type="InterPro" id="IPR015422">
    <property type="entry name" value="PyrdxlP-dep_Trfase_small"/>
</dbReference>
<dbReference type="Gene3D" id="3.40.640.10">
    <property type="entry name" value="Type I PLP-dependent aspartate aminotransferase-like (Major domain)"/>
    <property type="match status" value="1"/>
</dbReference>
<dbReference type="PANTHER" id="PTHR11986:SF79">
    <property type="entry name" value="ACETYLORNITHINE AMINOTRANSFERASE, MITOCHONDRIAL"/>
    <property type="match status" value="1"/>
</dbReference>
<evidence type="ECO:0000256" key="3">
    <source>
        <dbReference type="ARBA" id="ARBA00022679"/>
    </source>
</evidence>
<keyword evidence="7" id="KW-1185">Reference proteome</keyword>
<dbReference type="Proteomes" id="UP000665020">
    <property type="component" value="Chromosome"/>
</dbReference>